<feature type="compositionally biased region" description="Basic and acidic residues" evidence="5">
    <location>
        <begin position="82"/>
        <end position="99"/>
    </location>
</feature>
<feature type="compositionally biased region" description="Polar residues" evidence="5">
    <location>
        <begin position="219"/>
        <end position="230"/>
    </location>
</feature>
<dbReference type="AlphaFoldDB" id="A0A1X0SDG7"/>
<dbReference type="GO" id="GO:0005730">
    <property type="term" value="C:nucleolus"/>
    <property type="evidence" value="ECO:0007669"/>
    <property type="project" value="TreeGrafter"/>
</dbReference>
<dbReference type="InterPro" id="IPR000086">
    <property type="entry name" value="NUDIX_hydrolase_dom"/>
</dbReference>
<dbReference type="VEuPathDB" id="FungiDB:BCV72DRAFT_205202"/>
<dbReference type="PANTHER" id="PTHR14369">
    <property type="entry name" value="SURFEIT LOCUS PROTEIN 6"/>
    <property type="match status" value="1"/>
</dbReference>
<evidence type="ECO:0000259" key="6">
    <source>
        <dbReference type="PROSITE" id="PS51462"/>
    </source>
</evidence>
<dbReference type="SUPFAM" id="SSF55811">
    <property type="entry name" value="Nudix"/>
    <property type="match status" value="1"/>
</dbReference>
<dbReference type="CDD" id="cd03424">
    <property type="entry name" value="NUDIX_ADPRase_Nudt5_UGPPase_Nudt14"/>
    <property type="match status" value="1"/>
</dbReference>
<dbReference type="EMBL" id="KV921268">
    <property type="protein sequence ID" value="ORE22330.1"/>
    <property type="molecule type" value="Genomic_DNA"/>
</dbReference>
<dbReference type="Pfam" id="PF15459">
    <property type="entry name" value="RRP14"/>
    <property type="match status" value="1"/>
</dbReference>
<keyword evidence="4" id="KW-0175">Coiled coil</keyword>
<dbReference type="GO" id="GO:0003677">
    <property type="term" value="F:DNA binding"/>
    <property type="evidence" value="ECO:0007669"/>
    <property type="project" value="TreeGrafter"/>
</dbReference>
<accession>A0A1X0SDG7</accession>
<evidence type="ECO:0000313" key="7">
    <source>
        <dbReference type="EMBL" id="ORE22330.1"/>
    </source>
</evidence>
<feature type="compositionally biased region" description="Basic and acidic residues" evidence="5">
    <location>
        <begin position="141"/>
        <end position="159"/>
    </location>
</feature>
<dbReference type="InterPro" id="IPR007019">
    <property type="entry name" value="SURF6"/>
</dbReference>
<dbReference type="Pfam" id="PF04935">
    <property type="entry name" value="SURF6"/>
    <property type="match status" value="1"/>
</dbReference>
<comment type="similarity">
    <text evidence="2">Belongs to the SURF6 family.</text>
</comment>
<keyword evidence="3" id="KW-0539">Nucleus</keyword>
<dbReference type="GO" id="GO:0042273">
    <property type="term" value="P:ribosomal large subunit biogenesis"/>
    <property type="evidence" value="ECO:0007669"/>
    <property type="project" value="TreeGrafter"/>
</dbReference>
<dbReference type="PANTHER" id="PTHR14369:SF0">
    <property type="entry name" value="SURFEIT LOCUS PROTEIN 6"/>
    <property type="match status" value="1"/>
</dbReference>
<dbReference type="InterPro" id="IPR029188">
    <property type="entry name" value="Rrp14_N"/>
</dbReference>
<feature type="compositionally biased region" description="Basic residues" evidence="5">
    <location>
        <begin position="361"/>
        <end position="376"/>
    </location>
</feature>
<dbReference type="Pfam" id="PF00293">
    <property type="entry name" value="NUDIX"/>
    <property type="match status" value="1"/>
</dbReference>
<feature type="domain" description="Nudix hydrolase" evidence="6">
    <location>
        <begin position="477"/>
        <end position="631"/>
    </location>
</feature>
<feature type="region of interest" description="Disordered" evidence="5">
    <location>
        <begin position="308"/>
        <end position="384"/>
    </location>
</feature>
<comment type="subcellular location">
    <subcellularLocation>
        <location evidence="1">Nucleus</location>
    </subcellularLocation>
</comment>
<feature type="compositionally biased region" description="Basic and acidic residues" evidence="5">
    <location>
        <begin position="57"/>
        <end position="74"/>
    </location>
</feature>
<feature type="compositionally biased region" description="Basic and acidic residues" evidence="5">
    <location>
        <begin position="308"/>
        <end position="360"/>
    </location>
</feature>
<reference evidence="7 8" key="1">
    <citation type="journal article" date="2016" name="Proc. Natl. Acad. Sci. U.S.A.">
        <title>Lipid metabolic changes in an early divergent fungus govern the establishment of a mutualistic symbiosis with endobacteria.</title>
        <authorList>
            <person name="Lastovetsky O.A."/>
            <person name="Gaspar M.L."/>
            <person name="Mondo S.J."/>
            <person name="LaButti K.M."/>
            <person name="Sandor L."/>
            <person name="Grigoriev I.V."/>
            <person name="Henry S.A."/>
            <person name="Pawlowska T.E."/>
        </authorList>
    </citation>
    <scope>NUCLEOTIDE SEQUENCE [LARGE SCALE GENOMIC DNA]</scope>
    <source>
        <strain evidence="7 8">ATCC 11559</strain>
    </source>
</reference>
<feature type="coiled-coil region" evidence="4">
    <location>
        <begin position="259"/>
        <end position="290"/>
    </location>
</feature>
<dbReference type="InterPro" id="IPR029190">
    <property type="entry name" value="Rrp14/SURF6_C"/>
</dbReference>
<dbReference type="Gene3D" id="3.90.79.10">
    <property type="entry name" value="Nucleoside Triphosphate Pyrophosphohydrolase"/>
    <property type="match status" value="1"/>
</dbReference>
<dbReference type="InterPro" id="IPR015797">
    <property type="entry name" value="NUDIX_hydrolase-like_dom_sf"/>
</dbReference>
<feature type="region of interest" description="Disordered" evidence="5">
    <location>
        <begin position="44"/>
        <end position="235"/>
    </location>
</feature>
<protein>
    <recommendedName>
        <fullName evidence="6">Nudix hydrolase domain-containing protein</fullName>
    </recommendedName>
</protein>
<name>A0A1X0SDG7_RHIZD</name>
<feature type="compositionally biased region" description="Basic and acidic residues" evidence="5">
    <location>
        <begin position="176"/>
        <end position="203"/>
    </location>
</feature>
<evidence type="ECO:0000256" key="1">
    <source>
        <dbReference type="ARBA" id="ARBA00004123"/>
    </source>
</evidence>
<dbReference type="GO" id="GO:0003723">
    <property type="term" value="F:RNA binding"/>
    <property type="evidence" value="ECO:0007669"/>
    <property type="project" value="TreeGrafter"/>
</dbReference>
<proteinExistence type="inferred from homology"/>
<evidence type="ECO:0000256" key="4">
    <source>
        <dbReference type="SAM" id="Coils"/>
    </source>
</evidence>
<sequence length="639" mass="72617">MVQNHLIDSLSERLAKDVHIFDNLLKLIPAKFYVMDKNDHIDSKFQHNKRKKAPKQAIKEATKKAKKAKLDPDNVKTVMDVQSEKAKQLKEEEEAKKKEEEEEEEMSMEVDSSGFSGLDDSESIATESTSTSTQEPAQLKPMEKSDIEQLRHRLHERINQLRQKRNAPGANSAKPKSRDEILSARNKKKEDRKKAIKAQKEKGNNVPTEELVQVDKKTNNTTPNGNQRSADSIKTDADVFFGKLNLGKEQKKKKGPTDAKTQLKLVEAKKEKLEKLKQEDKSKAEEMIEKEEWNKVLALATGEKVKDDPKLLKKTVKRQEKQKQKSAQEWKKRLEKQKKDQMHAIKKREENIKAKIEEKKNKKKGIKPKGNKKKARPGFEGGKRSKVKATIHIANQAVPVCSAYSKHEINDVLAFQPFKDWLVAFNKQQESRQNEFDFKSVDIQSIDRFGDKIGFIKFKANVQYKKTGKSAPGIVFMRGGAVSMLLVLKAKDEQDKIILTLQPRIPIPHFAFPELPAGMLDGSGNFVGTAAKEIEEETGLKIKEEELVDLTELAYGDQYRGVYPSAGGSDEFLRLFACVKHMNKSEIDELEGKLTGLRDHGENITLRLVSLEDAWKESPDAKLLSSLTLYQALKSKIEK</sequence>
<dbReference type="PROSITE" id="PS51462">
    <property type="entry name" value="NUDIX"/>
    <property type="match status" value="1"/>
</dbReference>
<evidence type="ECO:0000256" key="2">
    <source>
        <dbReference type="ARBA" id="ARBA00005904"/>
    </source>
</evidence>
<organism evidence="7 8">
    <name type="scientific">Rhizopus microsporus</name>
    <dbReference type="NCBI Taxonomy" id="58291"/>
    <lineage>
        <taxon>Eukaryota</taxon>
        <taxon>Fungi</taxon>
        <taxon>Fungi incertae sedis</taxon>
        <taxon>Mucoromycota</taxon>
        <taxon>Mucoromycotina</taxon>
        <taxon>Mucoromycetes</taxon>
        <taxon>Mucorales</taxon>
        <taxon>Mucorineae</taxon>
        <taxon>Rhizopodaceae</taxon>
        <taxon>Rhizopus</taxon>
    </lineage>
</organism>
<feature type="compositionally biased region" description="Low complexity" evidence="5">
    <location>
        <begin position="123"/>
        <end position="135"/>
    </location>
</feature>
<evidence type="ECO:0000256" key="3">
    <source>
        <dbReference type="ARBA" id="ARBA00023242"/>
    </source>
</evidence>
<evidence type="ECO:0000256" key="5">
    <source>
        <dbReference type="SAM" id="MobiDB-lite"/>
    </source>
</evidence>
<gene>
    <name evidence="7" type="ORF">BCV71DRAFT_247570</name>
</gene>
<dbReference type="GO" id="GO:0042274">
    <property type="term" value="P:ribosomal small subunit biogenesis"/>
    <property type="evidence" value="ECO:0007669"/>
    <property type="project" value="TreeGrafter"/>
</dbReference>
<evidence type="ECO:0000313" key="8">
    <source>
        <dbReference type="Proteomes" id="UP000242381"/>
    </source>
</evidence>
<dbReference type="Proteomes" id="UP000242381">
    <property type="component" value="Unassembled WGS sequence"/>
</dbReference>